<proteinExistence type="predicted"/>
<dbReference type="InterPro" id="IPR033480">
    <property type="entry name" value="sCache_2"/>
</dbReference>
<sequence>MQPQSHPLFVAGPGRGSKTLMPSDPGGRPRRKQRRSAVKKPVLCAVVGLACLAGPALAQDPGHATREDAVAIVQKAVSAAKAEGKEVVYSAITAKDPRFLDRDLYIFVWDMSANTLAHGSNPKMVGKNLADATDTDGKAFAQERLTLAKTNASFWTDYKWSNPQTKKIEEKSTYCEVYEENLLCAGIYKQ</sequence>
<keyword evidence="3" id="KW-0812">Transmembrane</keyword>
<organism evidence="8 9">
    <name type="scientific">Pararhodospirillum photometricum DSM 122</name>
    <dbReference type="NCBI Taxonomy" id="1150469"/>
    <lineage>
        <taxon>Bacteria</taxon>
        <taxon>Pseudomonadati</taxon>
        <taxon>Pseudomonadota</taxon>
        <taxon>Alphaproteobacteria</taxon>
        <taxon>Rhodospirillales</taxon>
        <taxon>Rhodospirillaceae</taxon>
        <taxon>Pararhodospirillum</taxon>
    </lineage>
</organism>
<evidence type="ECO:0000313" key="8">
    <source>
        <dbReference type="EMBL" id="CCG09112.1"/>
    </source>
</evidence>
<dbReference type="Proteomes" id="UP000033220">
    <property type="component" value="Chromosome DSM 122"/>
</dbReference>
<feature type="region of interest" description="Disordered" evidence="6">
    <location>
        <begin position="1"/>
        <end position="37"/>
    </location>
</feature>
<keyword evidence="2" id="KW-1003">Cell membrane</keyword>
<accession>H6SMH7</accession>
<dbReference type="KEGG" id="rpm:RSPPHO_02486"/>
<dbReference type="EMBL" id="HE663493">
    <property type="protein sequence ID" value="CCG09112.1"/>
    <property type="molecule type" value="Genomic_DNA"/>
</dbReference>
<evidence type="ECO:0000256" key="6">
    <source>
        <dbReference type="SAM" id="MobiDB-lite"/>
    </source>
</evidence>
<evidence type="ECO:0000256" key="2">
    <source>
        <dbReference type="ARBA" id="ARBA00022475"/>
    </source>
</evidence>
<protein>
    <recommendedName>
        <fullName evidence="7">Single Cache domain-containing protein</fullName>
    </recommendedName>
</protein>
<comment type="subcellular location">
    <subcellularLocation>
        <location evidence="1">Cell membrane</location>
        <topology evidence="1">Multi-pass membrane protein</topology>
    </subcellularLocation>
</comment>
<name>H6SMH7_PARPM</name>
<feature type="domain" description="Single Cache" evidence="7">
    <location>
        <begin position="66"/>
        <end position="142"/>
    </location>
</feature>
<dbReference type="Pfam" id="PF17200">
    <property type="entry name" value="sCache_2"/>
    <property type="match status" value="1"/>
</dbReference>
<dbReference type="HOGENOM" id="CLU_081845_2_0_5"/>
<evidence type="ECO:0000256" key="1">
    <source>
        <dbReference type="ARBA" id="ARBA00004651"/>
    </source>
</evidence>
<evidence type="ECO:0000256" key="4">
    <source>
        <dbReference type="ARBA" id="ARBA00022989"/>
    </source>
</evidence>
<evidence type="ECO:0000313" key="9">
    <source>
        <dbReference type="Proteomes" id="UP000033220"/>
    </source>
</evidence>
<dbReference type="AlphaFoldDB" id="H6SMH7"/>
<dbReference type="STRING" id="1150469.RSPPHO_02486"/>
<evidence type="ECO:0000256" key="5">
    <source>
        <dbReference type="ARBA" id="ARBA00023136"/>
    </source>
</evidence>
<dbReference type="GO" id="GO:0005886">
    <property type="term" value="C:plasma membrane"/>
    <property type="evidence" value="ECO:0007669"/>
    <property type="project" value="UniProtKB-SubCell"/>
</dbReference>
<dbReference type="Gene3D" id="3.30.450.20">
    <property type="entry name" value="PAS domain"/>
    <property type="match status" value="1"/>
</dbReference>
<dbReference type="PATRIC" id="fig|1150469.3.peg.2829"/>
<evidence type="ECO:0000256" key="3">
    <source>
        <dbReference type="ARBA" id="ARBA00022692"/>
    </source>
</evidence>
<keyword evidence="4" id="KW-1133">Transmembrane helix</keyword>
<dbReference type="SMART" id="SM01049">
    <property type="entry name" value="Cache_2"/>
    <property type="match status" value="1"/>
</dbReference>
<dbReference type="eggNOG" id="COG4564">
    <property type="taxonomic scope" value="Bacteria"/>
</dbReference>
<evidence type="ECO:0000259" key="7">
    <source>
        <dbReference type="SMART" id="SM01049"/>
    </source>
</evidence>
<gene>
    <name evidence="8" type="ORF">RSPPHO_02486</name>
</gene>
<reference evidence="8 9" key="1">
    <citation type="submission" date="2012-02" db="EMBL/GenBank/DDBJ databases">
        <title>Shotgun genome sequence of Phaeospirillum photometricum DSM 122.</title>
        <authorList>
            <person name="Duquesne K."/>
            <person name="Sturgis J."/>
        </authorList>
    </citation>
    <scope>NUCLEOTIDE SEQUENCE [LARGE SCALE GENOMIC DNA]</scope>
    <source>
        <strain evidence="9">DSM122</strain>
    </source>
</reference>
<feature type="compositionally biased region" description="Basic residues" evidence="6">
    <location>
        <begin position="28"/>
        <end position="37"/>
    </location>
</feature>
<keyword evidence="9" id="KW-1185">Reference proteome</keyword>
<keyword evidence="5" id="KW-0472">Membrane</keyword>